<dbReference type="STRING" id="425265.A8PRH2"/>
<dbReference type="GeneID" id="5856583"/>
<dbReference type="FunFam" id="3.40.50.1000:FF:000039">
    <property type="entry name" value="Phosphoglycolate phosphatase"/>
    <property type="match status" value="1"/>
</dbReference>
<dbReference type="SUPFAM" id="SSF56784">
    <property type="entry name" value="HAD-like"/>
    <property type="match status" value="1"/>
</dbReference>
<feature type="active site" description="Nucleophile" evidence="6">
    <location>
        <position position="29"/>
    </location>
</feature>
<dbReference type="EMBL" id="AAYY01000001">
    <property type="protein sequence ID" value="EDP45063.1"/>
    <property type="molecule type" value="Genomic_DNA"/>
</dbReference>
<accession>A8PRH2</accession>
<keyword evidence="8" id="KW-0479">Metal-binding</keyword>
<evidence type="ECO:0000256" key="1">
    <source>
        <dbReference type="ARBA" id="ARBA00022801"/>
    </source>
</evidence>
<evidence type="ECO:0000313" key="9">
    <source>
        <dbReference type="EMBL" id="EDP45063.1"/>
    </source>
</evidence>
<dbReference type="PANTHER" id="PTHR19288">
    <property type="entry name" value="4-NITROPHENYLPHOSPHATASE-RELATED"/>
    <property type="match status" value="1"/>
</dbReference>
<dbReference type="InterPro" id="IPR006357">
    <property type="entry name" value="HAD-SF_hydro_IIA"/>
</dbReference>
<evidence type="ECO:0000256" key="2">
    <source>
        <dbReference type="ARBA" id="ARBA00050247"/>
    </source>
</evidence>
<dbReference type="PIRSF" id="PIRSF000915">
    <property type="entry name" value="PGP-type_phosphatase"/>
    <property type="match status" value="1"/>
</dbReference>
<dbReference type="GO" id="GO:0005737">
    <property type="term" value="C:cytoplasm"/>
    <property type="evidence" value="ECO:0007669"/>
    <property type="project" value="TreeGrafter"/>
</dbReference>
<feature type="active site" description="Proton donor" evidence="6">
    <location>
        <position position="31"/>
    </location>
</feature>
<feature type="binding site" evidence="8">
    <location>
        <position position="31"/>
    </location>
    <ligand>
        <name>Mg(2+)</name>
        <dbReference type="ChEBI" id="CHEBI:18420"/>
    </ligand>
</feature>
<comment type="cofactor">
    <cofactor evidence="8">
        <name>Mg(2+)</name>
        <dbReference type="ChEBI" id="CHEBI:18420"/>
    </cofactor>
    <text evidence="8">Divalent metal ions. Mg(2+) is the most effective.</text>
</comment>
<dbReference type="NCBIfam" id="TIGR01452">
    <property type="entry name" value="PGP_euk"/>
    <property type="match status" value="1"/>
</dbReference>
<dbReference type="GO" id="GO:0046872">
    <property type="term" value="F:metal ion binding"/>
    <property type="evidence" value="ECO:0007669"/>
    <property type="project" value="UniProtKB-KW"/>
</dbReference>
<feature type="binding site" evidence="7">
    <location>
        <begin position="62"/>
        <end position="64"/>
    </location>
    <ligand>
        <name>substrate</name>
    </ligand>
</feature>
<keyword evidence="8" id="KW-0460">Magnesium</keyword>
<dbReference type="InterPro" id="IPR006349">
    <property type="entry name" value="PGP_euk"/>
</dbReference>
<feature type="binding site" evidence="8">
    <location>
        <position position="267"/>
    </location>
    <ligand>
        <name>Mg(2+)</name>
        <dbReference type="ChEBI" id="CHEBI:18420"/>
    </ligand>
</feature>
<dbReference type="AlphaFoldDB" id="A8PRH2"/>
<dbReference type="InParanoid" id="A8PRH2"/>
<dbReference type="RefSeq" id="XP_001732277.1">
    <property type="nucleotide sequence ID" value="XM_001732225.1"/>
</dbReference>
<keyword evidence="10" id="KW-1185">Reference proteome</keyword>
<evidence type="ECO:0000256" key="8">
    <source>
        <dbReference type="PIRSR" id="PIRSR000915-3"/>
    </source>
</evidence>
<protein>
    <recommendedName>
        <fullName evidence="4 5">4-nitrophenylphosphatase</fullName>
        <shortName evidence="5">PNPPase</shortName>
        <ecNumber evidence="3 5">3.1.3.41</ecNumber>
    </recommendedName>
</protein>
<dbReference type="VEuPathDB" id="FungiDB:MGL_0052"/>
<dbReference type="OrthoDB" id="413953at2759"/>
<gene>
    <name evidence="9" type="ORF">MGL_0052</name>
</gene>
<dbReference type="OMA" id="CETDIKF"/>
<evidence type="ECO:0000256" key="6">
    <source>
        <dbReference type="PIRSR" id="PIRSR000915-1"/>
    </source>
</evidence>
<feature type="binding site" evidence="8">
    <location>
        <position position="29"/>
    </location>
    <ligand>
        <name>Mg(2+)</name>
        <dbReference type="ChEBI" id="CHEBI:18420"/>
    </ligand>
</feature>
<dbReference type="FunCoup" id="A8PRH2">
    <property type="interactions" value="23"/>
</dbReference>
<organism evidence="9 10">
    <name type="scientific">Malassezia globosa (strain ATCC MYA-4612 / CBS 7966)</name>
    <name type="common">Dandruff-associated fungus</name>
    <dbReference type="NCBI Taxonomy" id="425265"/>
    <lineage>
        <taxon>Eukaryota</taxon>
        <taxon>Fungi</taxon>
        <taxon>Dikarya</taxon>
        <taxon>Basidiomycota</taxon>
        <taxon>Ustilaginomycotina</taxon>
        <taxon>Malasseziomycetes</taxon>
        <taxon>Malasseziales</taxon>
        <taxon>Malasseziaceae</taxon>
        <taxon>Malassezia</taxon>
    </lineage>
</organism>
<comment type="catalytic activity">
    <reaction evidence="2 5">
        <text>4-nitrophenyl phosphate + H2O = 4-nitrophenol + phosphate + H(+)</text>
        <dbReference type="Rhea" id="RHEA:21664"/>
        <dbReference type="ChEBI" id="CHEBI:15377"/>
        <dbReference type="ChEBI" id="CHEBI:15378"/>
        <dbReference type="ChEBI" id="CHEBI:43474"/>
        <dbReference type="ChEBI" id="CHEBI:57917"/>
        <dbReference type="ChEBI" id="CHEBI:61146"/>
        <dbReference type="EC" id="3.1.3.41"/>
    </reaction>
</comment>
<dbReference type="InterPro" id="IPR036412">
    <property type="entry name" value="HAD-like_sf"/>
</dbReference>
<dbReference type="EC" id="3.1.3.41" evidence="3 5"/>
<reference evidence="9 10" key="1">
    <citation type="journal article" date="2007" name="Proc. Natl. Acad. Sci. U.S.A.">
        <title>Dandruff-associated Malassezia genomes reveal convergent and divergent virulence traits shared with plant and human fungal pathogens.</title>
        <authorList>
            <person name="Xu J."/>
            <person name="Saunders C.W."/>
            <person name="Hu P."/>
            <person name="Grant R.A."/>
            <person name="Boekhout T."/>
            <person name="Kuramae E.E."/>
            <person name="Kronstad J.W."/>
            <person name="Deangelis Y.M."/>
            <person name="Reeder N.L."/>
            <person name="Johnstone K.R."/>
            <person name="Leland M."/>
            <person name="Fieno A.M."/>
            <person name="Begley W.M."/>
            <person name="Sun Y."/>
            <person name="Lacey M.P."/>
            <person name="Chaudhary T."/>
            <person name="Keough T."/>
            <person name="Chu L."/>
            <person name="Sears R."/>
            <person name="Yuan B."/>
            <person name="Dawson T.L.Jr."/>
        </authorList>
    </citation>
    <scope>NUCLEOTIDE SEQUENCE [LARGE SCALE GENOMIC DNA]</scope>
    <source>
        <strain evidence="10">ATCC MYA-4612 / CBS 7966</strain>
    </source>
</reference>
<evidence type="ECO:0000256" key="4">
    <source>
        <dbReference type="ARBA" id="ARBA00069197"/>
    </source>
</evidence>
<name>A8PRH2_MALGO</name>
<comment type="caution">
    <text evidence="9">The sequence shown here is derived from an EMBL/GenBank/DDBJ whole genome shotgun (WGS) entry which is preliminary data.</text>
</comment>
<dbReference type="Pfam" id="PF13344">
    <property type="entry name" value="Hydrolase_6"/>
    <property type="match status" value="1"/>
</dbReference>
<dbReference type="GO" id="GO:0008967">
    <property type="term" value="F:phosphoglycolate phosphatase activity"/>
    <property type="evidence" value="ECO:0007669"/>
    <property type="project" value="TreeGrafter"/>
</dbReference>
<dbReference type="KEGG" id="mgl:MGL_0052"/>
<sequence length="320" mass="34852">MVPRGAYEFLDTKETRAHLIEQYDNFLFDCDGVLWSGPTVLPGVVSFFRKLRERGKRILFVSNNASKSRRTLLERINAMGIDGREDEVFSSAYATAAYLKDVLRFPTDRKAYVVGMNGLEDELDANGIQYIGGTDEQDCQGLDGLDFSPLASKDALDPSVAAVVCGIDTKFSYRKLAKAFRYITRPGAEGEVRAGEQNGGCHFVCTNEDVTFPSSEGLFPGAGAVWKGIQVSSGRDPIVVGKPHQPMIDTIFARFAFDKSRTLMVGDRLDTDIAFGQRGGIDTLLVLTGISTLEHVHASDAAAVPTYVVNGLCDLDTALS</sequence>
<keyword evidence="1 5" id="KW-0378">Hydrolase</keyword>
<evidence type="ECO:0000256" key="7">
    <source>
        <dbReference type="PIRSR" id="PIRSR000915-2"/>
    </source>
</evidence>
<evidence type="ECO:0000256" key="3">
    <source>
        <dbReference type="ARBA" id="ARBA00066659"/>
    </source>
</evidence>
<dbReference type="PANTHER" id="PTHR19288:SF46">
    <property type="entry name" value="HALOACID DEHALOGENASE-LIKE HYDROLASE DOMAIN-CONTAINING PROTEIN 2"/>
    <property type="match status" value="1"/>
</dbReference>
<evidence type="ECO:0000256" key="5">
    <source>
        <dbReference type="PIRNR" id="PIRNR000915"/>
    </source>
</evidence>
<dbReference type="InterPro" id="IPR023214">
    <property type="entry name" value="HAD_sf"/>
</dbReference>
<dbReference type="NCBIfam" id="TIGR01460">
    <property type="entry name" value="HAD-SF-IIA"/>
    <property type="match status" value="1"/>
</dbReference>
<dbReference type="Proteomes" id="UP000008837">
    <property type="component" value="Unassembled WGS sequence"/>
</dbReference>
<dbReference type="Pfam" id="PF13242">
    <property type="entry name" value="Hydrolase_like"/>
    <property type="match status" value="1"/>
</dbReference>
<feature type="binding site" evidence="7">
    <location>
        <position position="242"/>
    </location>
    <ligand>
        <name>substrate</name>
    </ligand>
</feature>
<evidence type="ECO:0000313" key="10">
    <source>
        <dbReference type="Proteomes" id="UP000008837"/>
    </source>
</evidence>
<dbReference type="GO" id="GO:0004035">
    <property type="term" value="F:alkaline phosphatase activity"/>
    <property type="evidence" value="ECO:0007669"/>
    <property type="project" value="UniProtKB-ARBA"/>
</dbReference>
<dbReference type="Gene3D" id="3.40.50.1000">
    <property type="entry name" value="HAD superfamily/HAD-like"/>
    <property type="match status" value="2"/>
</dbReference>
<proteinExistence type="predicted"/>